<dbReference type="EMBL" id="JAUEIF010000014">
    <property type="protein sequence ID" value="MDN0026245.1"/>
    <property type="molecule type" value="Genomic_DNA"/>
</dbReference>
<evidence type="ECO:0000313" key="3">
    <source>
        <dbReference type="EMBL" id="MDN0026245.1"/>
    </source>
</evidence>
<dbReference type="Proteomes" id="UP001167831">
    <property type="component" value="Unassembled WGS sequence"/>
</dbReference>
<name>A0AAW7JTF0_9BACT</name>
<dbReference type="GO" id="GO:0003677">
    <property type="term" value="F:DNA binding"/>
    <property type="evidence" value="ECO:0007669"/>
    <property type="project" value="InterPro"/>
</dbReference>
<dbReference type="Pfam" id="PF02498">
    <property type="entry name" value="Bro-N"/>
    <property type="match status" value="1"/>
</dbReference>
<gene>
    <name evidence="2" type="ORF">QVN81_06725</name>
    <name evidence="3" type="ORF">QVN84_12070</name>
</gene>
<dbReference type="RefSeq" id="WP_289825229.1">
    <property type="nucleotide sequence ID" value="NZ_JAUEIE010000005.1"/>
</dbReference>
<evidence type="ECO:0000259" key="1">
    <source>
        <dbReference type="PROSITE" id="PS51750"/>
    </source>
</evidence>
<dbReference type="InterPro" id="IPR003497">
    <property type="entry name" value="BRO_N_domain"/>
</dbReference>
<accession>A0AAW7JTF0</accession>
<protein>
    <submittedName>
        <fullName evidence="3">Phage antirepressor KilAC domain-containing protein</fullName>
    </submittedName>
</protein>
<dbReference type="EMBL" id="JAUEIE010000005">
    <property type="protein sequence ID" value="MDN0022718.1"/>
    <property type="molecule type" value="Genomic_DNA"/>
</dbReference>
<evidence type="ECO:0000313" key="2">
    <source>
        <dbReference type="EMBL" id="MDN0022718.1"/>
    </source>
</evidence>
<reference evidence="3" key="2">
    <citation type="submission" date="2023-08" db="EMBL/GenBank/DDBJ databases">
        <title>Identification and characterization of horizontal gene transfer across gut microbiota members of farm animals based on homology search.</title>
        <authorList>
            <person name="Schwarzerova J."/>
            <person name="Nykrynova M."/>
            <person name="Jureckova K."/>
            <person name="Cejkova D."/>
            <person name="Rychlik I."/>
        </authorList>
    </citation>
    <scope>NUCLEOTIDE SEQUENCE</scope>
    <source>
        <strain evidence="3">ET15</strain>
        <strain evidence="2">ET37</strain>
    </source>
</reference>
<reference evidence="3" key="1">
    <citation type="submission" date="2023-06" db="EMBL/GenBank/DDBJ databases">
        <authorList>
            <person name="Zeman M."/>
            <person name="Kubasova T."/>
            <person name="Jahodarova E."/>
            <person name="Nykrynova M."/>
            <person name="Rychlik I."/>
        </authorList>
    </citation>
    <scope>NUCLEOTIDE SEQUENCE</scope>
    <source>
        <strain evidence="3">ET15</strain>
        <strain evidence="2">ET37</strain>
    </source>
</reference>
<dbReference type="PROSITE" id="PS51750">
    <property type="entry name" value="BRO_N"/>
    <property type="match status" value="1"/>
</dbReference>
<evidence type="ECO:0000313" key="5">
    <source>
        <dbReference type="Proteomes" id="UP001168478"/>
    </source>
</evidence>
<proteinExistence type="predicted"/>
<keyword evidence="4" id="KW-1185">Reference proteome</keyword>
<comment type="caution">
    <text evidence="3">The sequence shown here is derived from an EMBL/GenBank/DDBJ whole genome shotgun (WGS) entry which is preliminary data.</text>
</comment>
<sequence>MKEAIKIFENAQFGRIRTSISANGEPLFCLADLCKAINVANHRNVAKRIDEDGVRRMDITDSLGRNQQVLFVTEPGMYEVLLRSDSEKAKPFRKWVCSEVLPSIRKSGGYMVARQDETPEQIMARALMVAKDTIDRQQAALKQSENKNYLLQCQNDALTSMNEGQQRHIKALMPGATFAKAVETSEHSILVGELARIIKQNGVEIGQNRLFQWMRDKGYLCKKGEMYNQPTQKALQMGLFELKKTVITKPNGDSLVTTTTKVTGKGQIYFVNKFLFDAINQAELAKQAAQAKKGGAQ</sequence>
<dbReference type="PANTHER" id="PTHR36180">
    <property type="entry name" value="DNA-BINDING PROTEIN-RELATED-RELATED"/>
    <property type="match status" value="1"/>
</dbReference>
<dbReference type="AlphaFoldDB" id="A0AAW7JTF0"/>
<feature type="domain" description="Bro-N" evidence="1">
    <location>
        <begin position="2"/>
        <end position="108"/>
    </location>
</feature>
<evidence type="ECO:0000313" key="4">
    <source>
        <dbReference type="Proteomes" id="UP001167831"/>
    </source>
</evidence>
<dbReference type="Proteomes" id="UP001168478">
    <property type="component" value="Unassembled WGS sequence"/>
</dbReference>
<dbReference type="PANTHER" id="PTHR36180:SF2">
    <property type="entry name" value="BRO FAMILY PROTEIN"/>
    <property type="match status" value="1"/>
</dbReference>
<dbReference type="SMART" id="SM01040">
    <property type="entry name" value="Bro-N"/>
    <property type="match status" value="1"/>
</dbReference>
<organism evidence="3 5">
    <name type="scientific">Leyella lascolaii</name>
    <dbReference type="NCBI Taxonomy" id="1776379"/>
    <lineage>
        <taxon>Bacteria</taxon>
        <taxon>Pseudomonadati</taxon>
        <taxon>Bacteroidota</taxon>
        <taxon>Bacteroidia</taxon>
        <taxon>Bacteroidales</taxon>
        <taxon>Prevotellaceae</taxon>
        <taxon>Leyella</taxon>
    </lineage>
</organism>
<dbReference type="Pfam" id="PF03374">
    <property type="entry name" value="ANT"/>
    <property type="match status" value="1"/>
</dbReference>
<dbReference type="InterPro" id="IPR005039">
    <property type="entry name" value="Ant_C"/>
</dbReference>